<comment type="caution">
    <text evidence="7">The sequence shown here is derived from an EMBL/GenBank/DDBJ whole genome shotgun (WGS) entry which is preliminary data.</text>
</comment>
<dbReference type="GO" id="GO:2001234">
    <property type="term" value="P:negative regulation of apoptotic signaling pathway"/>
    <property type="evidence" value="ECO:0007669"/>
    <property type="project" value="TreeGrafter"/>
</dbReference>
<dbReference type="PANTHER" id="PTHR23291:SF32">
    <property type="entry name" value="BAX INHIBITOR 1"/>
    <property type="match status" value="1"/>
</dbReference>
<gene>
    <name evidence="7" type="ORF">DEA37_0012187</name>
</gene>
<dbReference type="InterPro" id="IPR006214">
    <property type="entry name" value="Bax_inhibitor_1-related"/>
</dbReference>
<keyword evidence="3 6" id="KW-0812">Transmembrane</keyword>
<dbReference type="GO" id="GO:0031966">
    <property type="term" value="C:mitochondrial membrane"/>
    <property type="evidence" value="ECO:0007669"/>
    <property type="project" value="TreeGrafter"/>
</dbReference>
<evidence type="ECO:0000256" key="2">
    <source>
        <dbReference type="ARBA" id="ARBA00010350"/>
    </source>
</evidence>
<feature type="transmembrane region" description="Helical" evidence="6">
    <location>
        <begin position="120"/>
        <end position="142"/>
    </location>
</feature>
<comment type="subcellular location">
    <subcellularLocation>
        <location evidence="1">Membrane</location>
        <topology evidence="1">Multi-pass membrane protein</topology>
    </subcellularLocation>
</comment>
<evidence type="ECO:0000256" key="5">
    <source>
        <dbReference type="ARBA" id="ARBA00023136"/>
    </source>
</evidence>
<protein>
    <submittedName>
        <fullName evidence="7">Bax inhibitor 1</fullName>
    </submittedName>
</protein>
<dbReference type="Pfam" id="PF01027">
    <property type="entry name" value="Bax1-I"/>
    <property type="match status" value="1"/>
</dbReference>
<dbReference type="EMBL" id="QNGE01000962">
    <property type="protein sequence ID" value="KAA3678789.1"/>
    <property type="molecule type" value="Genomic_DNA"/>
</dbReference>
<evidence type="ECO:0000256" key="6">
    <source>
        <dbReference type="RuleBase" id="RU004379"/>
    </source>
</evidence>
<keyword evidence="5 6" id="KW-0472">Membrane</keyword>
<keyword evidence="4 6" id="KW-1133">Transmembrane helix</keyword>
<evidence type="ECO:0000313" key="8">
    <source>
        <dbReference type="Proteomes" id="UP000324629"/>
    </source>
</evidence>
<feature type="transmembrane region" description="Helical" evidence="6">
    <location>
        <begin position="209"/>
        <end position="228"/>
    </location>
</feature>
<dbReference type="GO" id="GO:0034620">
    <property type="term" value="P:cellular response to unfolded protein"/>
    <property type="evidence" value="ECO:0007669"/>
    <property type="project" value="TreeGrafter"/>
</dbReference>
<name>A0A5J4NTI8_9TREM</name>
<evidence type="ECO:0000256" key="4">
    <source>
        <dbReference type="ARBA" id="ARBA00022989"/>
    </source>
</evidence>
<dbReference type="Proteomes" id="UP000324629">
    <property type="component" value="Unassembled WGS sequence"/>
</dbReference>
<dbReference type="GO" id="GO:0019899">
    <property type="term" value="F:enzyme binding"/>
    <property type="evidence" value="ECO:0007669"/>
    <property type="project" value="TreeGrafter"/>
</dbReference>
<evidence type="ECO:0000256" key="1">
    <source>
        <dbReference type="ARBA" id="ARBA00004141"/>
    </source>
</evidence>
<dbReference type="CDD" id="cd10430">
    <property type="entry name" value="BI-1"/>
    <property type="match status" value="1"/>
</dbReference>
<evidence type="ECO:0000256" key="3">
    <source>
        <dbReference type="ARBA" id="ARBA00022692"/>
    </source>
</evidence>
<organism evidence="7 8">
    <name type="scientific">Paragonimus westermani</name>
    <dbReference type="NCBI Taxonomy" id="34504"/>
    <lineage>
        <taxon>Eukaryota</taxon>
        <taxon>Metazoa</taxon>
        <taxon>Spiralia</taxon>
        <taxon>Lophotrochozoa</taxon>
        <taxon>Platyhelminthes</taxon>
        <taxon>Trematoda</taxon>
        <taxon>Digenea</taxon>
        <taxon>Plagiorchiida</taxon>
        <taxon>Troglotremata</taxon>
        <taxon>Troglotrematidae</taxon>
        <taxon>Paragonimus</taxon>
    </lineage>
</organism>
<feature type="transmembrane region" description="Helical" evidence="6">
    <location>
        <begin position="60"/>
        <end position="80"/>
    </location>
</feature>
<dbReference type="AlphaFoldDB" id="A0A5J4NTI8"/>
<dbReference type="PANTHER" id="PTHR23291">
    <property type="entry name" value="BAX INHIBITOR-RELATED"/>
    <property type="match status" value="1"/>
</dbReference>
<feature type="transmembrane region" description="Helical" evidence="6">
    <location>
        <begin position="148"/>
        <end position="168"/>
    </location>
</feature>
<proteinExistence type="inferred from homology"/>
<feature type="transmembrane region" description="Helical" evidence="6">
    <location>
        <begin position="12"/>
        <end position="29"/>
    </location>
</feature>
<evidence type="ECO:0000313" key="7">
    <source>
        <dbReference type="EMBL" id="KAA3678789.1"/>
    </source>
</evidence>
<comment type="similarity">
    <text evidence="2 6">Belongs to the BI1 family.</text>
</comment>
<dbReference type="GO" id="GO:0033119">
    <property type="term" value="P:negative regulation of RNA splicing"/>
    <property type="evidence" value="ECO:0007669"/>
    <property type="project" value="TreeGrafter"/>
</dbReference>
<sequence>MFVLNNTILYSSLYAFLFVVKVEVLVINMRSTSQFRQYNLNSLFSFGHLDKHVQVHLKNVYSTLAIGLVLSSAAAYGFLLSSYLQSMVTTLMLLSFVTTVGSAMYVYFTPHSVGTINARLCAFFLFAASTGLGFGPLLRVVSVINPDTIPTALLGAALIFVSFSLAALFTRRRYYLFLGALLMSALSVLATFSLMNLFLRSSALYQSELYIGLAVFCGFIVFDTQLIVEKRKAGDTDFIWHTLDLFVDFVEVFRHLLIILNSKRNRRENED</sequence>
<feature type="transmembrane region" description="Helical" evidence="6">
    <location>
        <begin position="175"/>
        <end position="197"/>
    </location>
</feature>
<reference evidence="7 8" key="1">
    <citation type="journal article" date="2019" name="Gigascience">
        <title>Whole-genome sequence of the oriental lung fluke Paragonimus westermani.</title>
        <authorList>
            <person name="Oey H."/>
            <person name="Zakrzewski M."/>
            <person name="Narain K."/>
            <person name="Devi K.R."/>
            <person name="Agatsuma T."/>
            <person name="Nawaratna S."/>
            <person name="Gobert G.N."/>
            <person name="Jones M.K."/>
            <person name="Ragan M.A."/>
            <person name="McManus D.P."/>
            <person name="Krause L."/>
        </authorList>
    </citation>
    <scope>NUCLEOTIDE SEQUENCE [LARGE SCALE GENOMIC DNA]</scope>
    <source>
        <strain evidence="7 8">IND2009</strain>
    </source>
</reference>
<feature type="transmembrane region" description="Helical" evidence="6">
    <location>
        <begin position="86"/>
        <end position="108"/>
    </location>
</feature>
<keyword evidence="8" id="KW-1185">Reference proteome</keyword>
<accession>A0A5J4NTI8</accession>